<keyword evidence="1" id="KW-1133">Transmembrane helix</keyword>
<dbReference type="PANTHER" id="PTHR35792">
    <property type="entry name" value="GENERAL STRESS PROTEIN"/>
    <property type="match status" value="1"/>
</dbReference>
<dbReference type="InterPro" id="IPR052928">
    <property type="entry name" value="Desiccation-related_membrane"/>
</dbReference>
<evidence type="ECO:0000313" key="3">
    <source>
        <dbReference type="Proteomes" id="UP000033934"/>
    </source>
</evidence>
<reference evidence="2 3" key="1">
    <citation type="journal article" date="2015" name="Nature">
        <title>rRNA introns, odd ribosomes, and small enigmatic genomes across a large radiation of phyla.</title>
        <authorList>
            <person name="Brown C.T."/>
            <person name="Hug L.A."/>
            <person name="Thomas B.C."/>
            <person name="Sharon I."/>
            <person name="Castelle C.J."/>
            <person name="Singh A."/>
            <person name="Wilkins M.J."/>
            <person name="Williams K.H."/>
            <person name="Banfield J.F."/>
        </authorList>
    </citation>
    <scope>NUCLEOTIDE SEQUENCE [LARGE SCALE GENOMIC DNA]</scope>
</reference>
<protein>
    <recommendedName>
        <fullName evidence="4">General stress protein</fullName>
    </recommendedName>
</protein>
<evidence type="ECO:0000313" key="2">
    <source>
        <dbReference type="EMBL" id="KKQ87517.1"/>
    </source>
</evidence>
<keyword evidence="1" id="KW-0472">Membrane</keyword>
<dbReference type="Proteomes" id="UP000033934">
    <property type="component" value="Unassembled WGS sequence"/>
</dbReference>
<feature type="transmembrane region" description="Helical" evidence="1">
    <location>
        <begin position="6"/>
        <end position="26"/>
    </location>
</feature>
<organism evidence="2 3">
    <name type="scientific">Berkelbacteria bacterium GW2011_GWA2_38_9</name>
    <dbReference type="NCBI Taxonomy" id="1618334"/>
    <lineage>
        <taxon>Bacteria</taxon>
        <taxon>Candidatus Berkelbacteria</taxon>
    </lineage>
</organism>
<dbReference type="PATRIC" id="fig|1618334.3.peg.681"/>
<accession>A0A0G0L933</accession>
<name>A0A0G0L933_9BACT</name>
<dbReference type="AlphaFoldDB" id="A0A0G0L933"/>
<proteinExistence type="predicted"/>
<evidence type="ECO:0008006" key="4">
    <source>
        <dbReference type="Google" id="ProtNLM"/>
    </source>
</evidence>
<gene>
    <name evidence="2" type="ORF">UT11_C0051G0010</name>
</gene>
<dbReference type="EMBL" id="LBVO01000051">
    <property type="protein sequence ID" value="KKQ87517.1"/>
    <property type="molecule type" value="Genomic_DNA"/>
</dbReference>
<comment type="caution">
    <text evidence="2">The sequence shown here is derived from an EMBL/GenBank/DDBJ whole genome shotgun (WGS) entry which is preliminary data.</text>
</comment>
<sequence>MGSTKKWVGAAIVGAVAGAVGGLLLAPRAGKETRELIKKKAKNVEKGAKDLVKKSEDAAKDVTEKTIAAAKAGSQAIKKQLNK</sequence>
<dbReference type="InterPro" id="IPR024623">
    <property type="entry name" value="YtxH"/>
</dbReference>
<dbReference type="Pfam" id="PF12732">
    <property type="entry name" value="YtxH"/>
    <property type="match status" value="1"/>
</dbReference>
<keyword evidence="1" id="KW-0812">Transmembrane</keyword>
<dbReference type="PANTHER" id="PTHR35792:SF1">
    <property type="entry name" value="SLL0268 PROTEIN"/>
    <property type="match status" value="1"/>
</dbReference>
<evidence type="ECO:0000256" key="1">
    <source>
        <dbReference type="SAM" id="Phobius"/>
    </source>
</evidence>